<dbReference type="SUPFAM" id="SSF56112">
    <property type="entry name" value="Protein kinase-like (PK-like)"/>
    <property type="match status" value="1"/>
</dbReference>
<evidence type="ECO:0000256" key="3">
    <source>
        <dbReference type="ARBA" id="ARBA00022840"/>
    </source>
</evidence>
<dbReference type="InterPro" id="IPR016162">
    <property type="entry name" value="Ald_DH_N"/>
</dbReference>
<dbReference type="GO" id="GO:0005524">
    <property type="term" value="F:ATP binding"/>
    <property type="evidence" value="ECO:0007669"/>
    <property type="project" value="UniProtKB-KW"/>
</dbReference>
<dbReference type="PANTHER" id="PTHR47989">
    <property type="entry name" value="OS01G0750732 PROTEIN"/>
    <property type="match status" value="1"/>
</dbReference>
<evidence type="ECO:0000256" key="1">
    <source>
        <dbReference type="ARBA" id="ARBA00022527"/>
    </source>
</evidence>
<dbReference type="PROSITE" id="PS50011">
    <property type="entry name" value="PROTEIN_KINASE_DOM"/>
    <property type="match status" value="1"/>
</dbReference>
<dbReference type="InterPro" id="IPR016161">
    <property type="entry name" value="Ald_DH/histidinol_DH"/>
</dbReference>
<keyword evidence="1" id="KW-0418">Kinase</keyword>
<dbReference type="Gene3D" id="1.10.510.10">
    <property type="entry name" value="Transferase(Phosphotransferase) domain 1"/>
    <property type="match status" value="1"/>
</dbReference>
<dbReference type="Gene3D" id="3.30.200.20">
    <property type="entry name" value="Phosphorylase Kinase, domain 1"/>
    <property type="match status" value="1"/>
</dbReference>
<dbReference type="STRING" id="3818.A0A444Z4D4"/>
<keyword evidence="1" id="KW-0723">Serine/threonine-protein kinase</keyword>
<gene>
    <name evidence="5" type="ORF">Ahy_B05g077107</name>
</gene>
<organism evidence="5 6">
    <name type="scientific">Arachis hypogaea</name>
    <name type="common">Peanut</name>
    <dbReference type="NCBI Taxonomy" id="3818"/>
    <lineage>
        <taxon>Eukaryota</taxon>
        <taxon>Viridiplantae</taxon>
        <taxon>Streptophyta</taxon>
        <taxon>Embryophyta</taxon>
        <taxon>Tracheophyta</taxon>
        <taxon>Spermatophyta</taxon>
        <taxon>Magnoliopsida</taxon>
        <taxon>eudicotyledons</taxon>
        <taxon>Gunneridae</taxon>
        <taxon>Pentapetalae</taxon>
        <taxon>rosids</taxon>
        <taxon>fabids</taxon>
        <taxon>Fabales</taxon>
        <taxon>Fabaceae</taxon>
        <taxon>Papilionoideae</taxon>
        <taxon>50 kb inversion clade</taxon>
        <taxon>dalbergioids sensu lato</taxon>
        <taxon>Dalbergieae</taxon>
        <taxon>Pterocarpus clade</taxon>
        <taxon>Arachis</taxon>
    </lineage>
</organism>
<sequence length="317" mass="36078">MGTWKVAPALVAGCVAILKPSELASVTCLELADICKEVGLPPSSKMKRIGIDTEALKELFGKKIMELEEEKRKVQKSQDVHGQKLKALEAQVQLQYKMKQEAEQFRQWKASQEKELLQLKRFAWRELQIATDNFSERNVLGQGSFRKVYKGVLPDGTKIAELSHYGQKINIILSKLKKQITLCNLQIELKPGEAVLDWPTRKKVALGAARGLEYLHEQCNPKIIHRDVKAANEMAALDMDKKEVMVLDKSKKMMVLDKSKKVMVLGMDREIVALDMGRKMMVLDMDREVVVLGMNMEMVVLDMNREVVALDSWNMEH</sequence>
<dbReference type="Gene3D" id="3.40.605.10">
    <property type="entry name" value="Aldehyde Dehydrogenase, Chain A, domain 1"/>
    <property type="match status" value="1"/>
</dbReference>
<dbReference type="Pfam" id="PF00171">
    <property type="entry name" value="Aldedh"/>
    <property type="match status" value="1"/>
</dbReference>
<keyword evidence="3" id="KW-0067">ATP-binding</keyword>
<dbReference type="Proteomes" id="UP000289738">
    <property type="component" value="Chromosome B05"/>
</dbReference>
<dbReference type="GO" id="GO:0016491">
    <property type="term" value="F:oxidoreductase activity"/>
    <property type="evidence" value="ECO:0007669"/>
    <property type="project" value="InterPro"/>
</dbReference>
<keyword evidence="6" id="KW-1185">Reference proteome</keyword>
<reference evidence="5 6" key="1">
    <citation type="submission" date="2019-01" db="EMBL/GenBank/DDBJ databases">
        <title>Sequencing of cultivated peanut Arachis hypogaea provides insights into genome evolution and oil improvement.</title>
        <authorList>
            <person name="Chen X."/>
        </authorList>
    </citation>
    <scope>NUCLEOTIDE SEQUENCE [LARGE SCALE GENOMIC DNA]</scope>
    <source>
        <strain evidence="6">cv. Fuhuasheng</strain>
        <tissue evidence="5">Leaves</tissue>
    </source>
</reference>
<dbReference type="InterPro" id="IPR000719">
    <property type="entry name" value="Prot_kinase_dom"/>
</dbReference>
<accession>A0A444Z4D4</accession>
<evidence type="ECO:0000259" key="4">
    <source>
        <dbReference type="PROSITE" id="PS50011"/>
    </source>
</evidence>
<protein>
    <recommendedName>
        <fullName evidence="4">Protein kinase domain-containing protein</fullName>
    </recommendedName>
</protein>
<dbReference type="EMBL" id="SDMP01000015">
    <property type="protein sequence ID" value="RYR09063.1"/>
    <property type="molecule type" value="Genomic_DNA"/>
</dbReference>
<evidence type="ECO:0000313" key="5">
    <source>
        <dbReference type="EMBL" id="RYR09063.1"/>
    </source>
</evidence>
<dbReference type="InterPro" id="IPR011009">
    <property type="entry name" value="Kinase-like_dom_sf"/>
</dbReference>
<evidence type="ECO:0000256" key="2">
    <source>
        <dbReference type="ARBA" id="ARBA00022741"/>
    </source>
</evidence>
<dbReference type="SUPFAM" id="SSF53720">
    <property type="entry name" value="ALDH-like"/>
    <property type="match status" value="1"/>
</dbReference>
<dbReference type="PANTHER" id="PTHR47989:SF61">
    <property type="entry name" value="PROTEIN KINASE DOMAIN-CONTAINING PROTEIN"/>
    <property type="match status" value="1"/>
</dbReference>
<proteinExistence type="predicted"/>
<dbReference type="AlphaFoldDB" id="A0A444Z4D4"/>
<feature type="domain" description="Protein kinase" evidence="4">
    <location>
        <begin position="4"/>
        <end position="317"/>
    </location>
</feature>
<comment type="caution">
    <text evidence="5">The sequence shown here is derived from an EMBL/GenBank/DDBJ whole genome shotgun (WGS) entry which is preliminary data.</text>
</comment>
<keyword evidence="2" id="KW-0547">Nucleotide-binding</keyword>
<name>A0A444Z4D4_ARAHY</name>
<keyword evidence="1" id="KW-0808">Transferase</keyword>
<evidence type="ECO:0000313" key="6">
    <source>
        <dbReference type="Proteomes" id="UP000289738"/>
    </source>
</evidence>
<dbReference type="GO" id="GO:0004674">
    <property type="term" value="F:protein serine/threonine kinase activity"/>
    <property type="evidence" value="ECO:0007669"/>
    <property type="project" value="UniProtKB-KW"/>
</dbReference>
<dbReference type="InterPro" id="IPR015590">
    <property type="entry name" value="Aldehyde_DH_dom"/>
</dbReference>